<evidence type="ECO:0000256" key="1">
    <source>
        <dbReference type="ARBA" id="ARBA00004127"/>
    </source>
</evidence>
<dbReference type="Gene3D" id="3.40.50.1000">
    <property type="entry name" value="HAD superfamily/HAD-like"/>
    <property type="match status" value="1"/>
</dbReference>
<dbReference type="InterPro" id="IPR008250">
    <property type="entry name" value="ATPase_P-typ_transduc_dom_A_sf"/>
</dbReference>
<evidence type="ECO:0000256" key="8">
    <source>
        <dbReference type="ARBA" id="ARBA00022989"/>
    </source>
</evidence>
<feature type="domain" description="P-type ATPase A" evidence="11">
    <location>
        <begin position="15"/>
        <end position="104"/>
    </location>
</feature>
<comment type="subcellular location">
    <subcellularLocation>
        <location evidence="1">Endomembrane system</location>
        <topology evidence="1">Multi-pass membrane protein</topology>
    </subcellularLocation>
</comment>
<reference evidence="12" key="2">
    <citation type="journal article" date="2023" name="Int. J. Mol. Sci.">
        <title>De Novo Assembly and Annotation of 11 Diverse Shrub Willow (Salix) Genomes Reveals Novel Gene Organization in Sex-Linked Regions.</title>
        <authorList>
            <person name="Hyden B."/>
            <person name="Feng K."/>
            <person name="Yates T.B."/>
            <person name="Jawdy S."/>
            <person name="Cereghino C."/>
            <person name="Smart L.B."/>
            <person name="Muchero W."/>
        </authorList>
    </citation>
    <scope>NUCLEOTIDE SEQUENCE [LARGE SCALE GENOMIC DNA]</scope>
    <source>
        <tissue evidence="12">Shoot tip</tissue>
    </source>
</reference>
<evidence type="ECO:0000313" key="12">
    <source>
        <dbReference type="EMBL" id="KAJ6729620.1"/>
    </source>
</evidence>
<keyword evidence="9 10" id="KW-0472">Membrane</keyword>
<keyword evidence="3 10" id="KW-0812">Transmembrane</keyword>
<dbReference type="AlphaFoldDB" id="A0A9Q0UGD2"/>
<keyword evidence="2" id="KW-0597">Phosphoprotein</keyword>
<evidence type="ECO:0000256" key="7">
    <source>
        <dbReference type="ARBA" id="ARBA00022967"/>
    </source>
</evidence>
<keyword evidence="7" id="KW-1278">Translocase</keyword>
<accession>A0A9Q0UGD2</accession>
<feature type="transmembrane region" description="Helical" evidence="10">
    <location>
        <begin position="230"/>
        <end position="251"/>
    </location>
</feature>
<keyword evidence="5" id="KW-0067">ATP-binding</keyword>
<evidence type="ECO:0000256" key="4">
    <source>
        <dbReference type="ARBA" id="ARBA00022741"/>
    </source>
</evidence>
<reference evidence="12" key="1">
    <citation type="submission" date="2022-11" db="EMBL/GenBank/DDBJ databases">
        <authorList>
            <person name="Hyden B.L."/>
            <person name="Feng K."/>
            <person name="Yates T."/>
            <person name="Jawdy S."/>
            <person name="Smart L.B."/>
            <person name="Muchero W."/>
        </authorList>
    </citation>
    <scope>NUCLEOTIDE SEQUENCE</scope>
    <source>
        <tissue evidence="12">Shoot tip</tissue>
    </source>
</reference>
<gene>
    <name evidence="12" type="ORF">OIU85_020521</name>
</gene>
<dbReference type="GO" id="GO:0012505">
    <property type="term" value="C:endomembrane system"/>
    <property type="evidence" value="ECO:0007669"/>
    <property type="project" value="UniProtKB-SubCell"/>
</dbReference>
<dbReference type="InterPro" id="IPR059000">
    <property type="entry name" value="ATPase_P-type_domA"/>
</dbReference>
<comment type="caution">
    <text evidence="12">The sequence shown here is derived from an EMBL/GenBank/DDBJ whole genome shotgun (WGS) entry which is preliminary data.</text>
</comment>
<keyword evidence="8 10" id="KW-1133">Transmembrane helix</keyword>
<evidence type="ECO:0000256" key="6">
    <source>
        <dbReference type="ARBA" id="ARBA00022842"/>
    </source>
</evidence>
<dbReference type="FunFam" id="2.70.150.10:FF:000160">
    <property type="entry name" value="Sarcoplasmic/endoplasmic reticulum calcium ATPase 1"/>
    <property type="match status" value="1"/>
</dbReference>
<evidence type="ECO:0000256" key="5">
    <source>
        <dbReference type="ARBA" id="ARBA00022840"/>
    </source>
</evidence>
<dbReference type="SUPFAM" id="SSF81653">
    <property type="entry name" value="Calcium ATPase, transduction domain A"/>
    <property type="match status" value="1"/>
</dbReference>
<evidence type="ECO:0000256" key="2">
    <source>
        <dbReference type="ARBA" id="ARBA00022553"/>
    </source>
</evidence>
<dbReference type="GO" id="GO:0005524">
    <property type="term" value="F:ATP binding"/>
    <property type="evidence" value="ECO:0007669"/>
    <property type="project" value="UniProtKB-KW"/>
</dbReference>
<evidence type="ECO:0000259" key="11">
    <source>
        <dbReference type="Pfam" id="PF00122"/>
    </source>
</evidence>
<protein>
    <submittedName>
        <fullName evidence="12">CALCIUM PUMP1</fullName>
    </submittedName>
</protein>
<dbReference type="EMBL" id="JAPFFL010000004">
    <property type="protein sequence ID" value="KAJ6729620.1"/>
    <property type="molecule type" value="Genomic_DNA"/>
</dbReference>
<proteinExistence type="predicted"/>
<keyword evidence="6" id="KW-0460">Magnesium</keyword>
<dbReference type="Pfam" id="PF00122">
    <property type="entry name" value="E1-E2_ATPase"/>
    <property type="match status" value="1"/>
</dbReference>
<dbReference type="PANTHER" id="PTHR42861">
    <property type="entry name" value="CALCIUM-TRANSPORTING ATPASE"/>
    <property type="match status" value="1"/>
</dbReference>
<dbReference type="Proteomes" id="UP001151529">
    <property type="component" value="Chromosome 2"/>
</dbReference>
<dbReference type="OrthoDB" id="1625943at2759"/>
<evidence type="ECO:0000256" key="9">
    <source>
        <dbReference type="ARBA" id="ARBA00023136"/>
    </source>
</evidence>
<name>A0A9Q0UGD2_SALVM</name>
<keyword evidence="13" id="KW-1185">Reference proteome</keyword>
<dbReference type="Gene3D" id="1.20.1110.10">
    <property type="entry name" value="Calcium-transporting ATPase, transmembrane domain"/>
    <property type="match status" value="2"/>
</dbReference>
<evidence type="ECO:0000256" key="10">
    <source>
        <dbReference type="SAM" id="Phobius"/>
    </source>
</evidence>
<evidence type="ECO:0000313" key="13">
    <source>
        <dbReference type="Proteomes" id="UP001151529"/>
    </source>
</evidence>
<sequence>MGTWYQTCQLGSLALVELRVGGEVPADMRVTVLKTSTLIVEQISFTGEAMPVLKGIAPIFMEDCELQAKENFVFAGTTVMNGSCICTVISTGMKTEIGKIQKQLHEASLEESDTPLKKKLDEFEICAVSNYTGSFVRVRATGLPTEAALKLLVEKMGVPGANARDKIQDMQLAANYMIDRSTVNLDYYSENHPTHKILADDTFSSIVSAVAEGRSMYNNMKAFISVLNEWFLVILVSAPVILIDEALKFVARRGRYRAKKEKIACVSMISVLHNYQEQ</sequence>
<dbReference type="InterPro" id="IPR023214">
    <property type="entry name" value="HAD_sf"/>
</dbReference>
<dbReference type="Gene3D" id="2.70.150.10">
    <property type="entry name" value="Calcium-transporting ATPase, cytoplasmic transduction domain A"/>
    <property type="match status" value="1"/>
</dbReference>
<organism evidence="12 13">
    <name type="scientific">Salix viminalis</name>
    <name type="common">Common osier</name>
    <name type="synonym">Basket willow</name>
    <dbReference type="NCBI Taxonomy" id="40686"/>
    <lineage>
        <taxon>Eukaryota</taxon>
        <taxon>Viridiplantae</taxon>
        <taxon>Streptophyta</taxon>
        <taxon>Embryophyta</taxon>
        <taxon>Tracheophyta</taxon>
        <taxon>Spermatophyta</taxon>
        <taxon>Magnoliopsida</taxon>
        <taxon>eudicotyledons</taxon>
        <taxon>Gunneridae</taxon>
        <taxon>Pentapetalae</taxon>
        <taxon>rosids</taxon>
        <taxon>fabids</taxon>
        <taxon>Malpighiales</taxon>
        <taxon>Salicaceae</taxon>
        <taxon>Saliceae</taxon>
        <taxon>Salix</taxon>
    </lineage>
</organism>
<keyword evidence="4" id="KW-0547">Nucleotide-binding</keyword>
<evidence type="ECO:0000256" key="3">
    <source>
        <dbReference type="ARBA" id="ARBA00022692"/>
    </source>
</evidence>